<dbReference type="GO" id="GO:0016787">
    <property type="term" value="F:hydrolase activity"/>
    <property type="evidence" value="ECO:0007669"/>
    <property type="project" value="InterPro"/>
</dbReference>
<protein>
    <recommendedName>
        <fullName evidence="1">Amidohydrolase-related domain-containing protein</fullName>
    </recommendedName>
</protein>
<feature type="domain" description="Amidohydrolase-related" evidence="1">
    <location>
        <begin position="29"/>
        <end position="298"/>
    </location>
</feature>
<dbReference type="OrthoDB" id="9787654at2"/>
<dbReference type="Gene3D" id="3.20.20.140">
    <property type="entry name" value="Metal-dependent hydrolases"/>
    <property type="match status" value="1"/>
</dbReference>
<evidence type="ECO:0000313" key="3">
    <source>
        <dbReference type="Proteomes" id="UP000197528"/>
    </source>
</evidence>
<evidence type="ECO:0000313" key="2">
    <source>
        <dbReference type="EMBL" id="OWS70705.1"/>
    </source>
</evidence>
<proteinExistence type="predicted"/>
<accession>A0A254PVY3</accession>
<reference evidence="2 3" key="1">
    <citation type="submission" date="2017-05" db="EMBL/GenBank/DDBJ databases">
        <title>Genome of Polynucleobacter sp. MWH-Feld-100.</title>
        <authorList>
            <person name="Hahn M.W."/>
        </authorList>
    </citation>
    <scope>NUCLEOTIDE SEQUENCE [LARGE SCALE GENOMIC DNA]</scope>
    <source>
        <strain evidence="2 3">MWH-Feld-100</strain>
    </source>
</reference>
<dbReference type="SUPFAM" id="SSF51556">
    <property type="entry name" value="Metallo-dependent hydrolases"/>
    <property type="match status" value="1"/>
</dbReference>
<comment type="caution">
    <text evidence="2">The sequence shown here is derived from an EMBL/GenBank/DDBJ whole genome shotgun (WGS) entry which is preliminary data.</text>
</comment>
<dbReference type="PANTHER" id="PTHR35563:SF2">
    <property type="entry name" value="BARREL METAL-DEPENDENT HYDROLASE, PUTATIVE (AFU_ORTHOLOGUE AFUA_1G16240)-RELATED"/>
    <property type="match status" value="1"/>
</dbReference>
<dbReference type="InterPro" id="IPR052358">
    <property type="entry name" value="Aro_Compnd_Degr_Hydrolases"/>
</dbReference>
<sequence length="303" mass="33871">MTSHPSAPLCQAPDPEIRSPKIVFPSGAVDCHAHVCGPASQFPYAQERIYTPPDATLEHYQALLRMLRVDRAVLVQPSVYGTDNRAMLSALKAHPKQLRGVAVIPNEVNAIDDAQLEQLHQAGVRGIRCNIVDVADPSAGLPIQNLKDLANRIKPFGWHLELLMHVNEYPNLDKVFENFPVDLVFGHFGYSYAKHGVKNEGFQGLLELLKNEQAWVKMTGPYRICDGDLPYADMRPLNDAVIKANPNRLVWGTDWPHVMVKKQMPHDADLCDLLGSWVLDENLRKSILVDNPCILYDFAALNS</sequence>
<name>A0A254PVY3_9BURK</name>
<dbReference type="EMBL" id="NGUP01000001">
    <property type="protein sequence ID" value="OWS70705.1"/>
    <property type="molecule type" value="Genomic_DNA"/>
</dbReference>
<keyword evidence="3" id="KW-1185">Reference proteome</keyword>
<dbReference type="RefSeq" id="WP_088524419.1">
    <property type="nucleotide sequence ID" value="NZ_NGUP01000001.1"/>
</dbReference>
<dbReference type="Proteomes" id="UP000197528">
    <property type="component" value="Unassembled WGS sequence"/>
</dbReference>
<dbReference type="AlphaFoldDB" id="A0A254PVY3"/>
<organism evidence="2 3">
    <name type="scientific">Polynucleobacter campilacus</name>
    <dbReference type="NCBI Taxonomy" id="1743163"/>
    <lineage>
        <taxon>Bacteria</taxon>
        <taxon>Pseudomonadati</taxon>
        <taxon>Pseudomonadota</taxon>
        <taxon>Betaproteobacteria</taxon>
        <taxon>Burkholderiales</taxon>
        <taxon>Burkholderiaceae</taxon>
        <taxon>Polynucleobacter</taxon>
    </lineage>
</organism>
<dbReference type="PANTHER" id="PTHR35563">
    <property type="entry name" value="BARREL METAL-DEPENDENT HYDROLASE, PUTATIVE (AFU_ORTHOLOGUE AFUA_1G16240)-RELATED"/>
    <property type="match status" value="1"/>
</dbReference>
<dbReference type="Pfam" id="PF04909">
    <property type="entry name" value="Amidohydro_2"/>
    <property type="match status" value="1"/>
</dbReference>
<dbReference type="InterPro" id="IPR032466">
    <property type="entry name" value="Metal_Hydrolase"/>
</dbReference>
<dbReference type="InterPro" id="IPR006680">
    <property type="entry name" value="Amidohydro-rel"/>
</dbReference>
<gene>
    <name evidence="2" type="ORF">CBI31_00165</name>
</gene>
<evidence type="ECO:0000259" key="1">
    <source>
        <dbReference type="Pfam" id="PF04909"/>
    </source>
</evidence>